<feature type="transmembrane region" description="Helical" evidence="8">
    <location>
        <begin position="207"/>
        <end position="230"/>
    </location>
</feature>
<evidence type="ECO:0000256" key="6">
    <source>
        <dbReference type="ARBA" id="ARBA00023136"/>
    </source>
</evidence>
<keyword evidence="4 8" id="KW-0812">Transmembrane</keyword>
<comment type="caution">
    <text evidence="9">The sequence shown here is derived from an EMBL/GenBank/DDBJ whole genome shotgun (WGS) entry which is preliminary data.</text>
</comment>
<feature type="transmembrane region" description="Helical" evidence="8">
    <location>
        <begin position="373"/>
        <end position="390"/>
    </location>
</feature>
<reference evidence="9 10" key="1">
    <citation type="submission" date="2024-02" db="EMBL/GenBank/DDBJ databases">
        <title>Herpetosiphon gulosus NBRC 112829.</title>
        <authorList>
            <person name="Ichikawa N."/>
            <person name="Katano-Makiyama Y."/>
            <person name="Hidaka K."/>
        </authorList>
    </citation>
    <scope>NUCLEOTIDE SEQUENCE [LARGE SCALE GENOMIC DNA]</scope>
    <source>
        <strain evidence="9 10">NBRC 112829</strain>
    </source>
</reference>
<keyword evidence="3" id="KW-0808">Transferase</keyword>
<dbReference type="InterPro" id="IPR018584">
    <property type="entry name" value="GT87"/>
</dbReference>
<feature type="transmembrane region" description="Helical" evidence="8">
    <location>
        <begin position="178"/>
        <end position="200"/>
    </location>
</feature>
<organism evidence="9 10">
    <name type="scientific">Herpetosiphon gulosus</name>
    <dbReference type="NCBI Taxonomy" id="1973496"/>
    <lineage>
        <taxon>Bacteria</taxon>
        <taxon>Bacillati</taxon>
        <taxon>Chloroflexota</taxon>
        <taxon>Chloroflexia</taxon>
        <taxon>Herpetosiphonales</taxon>
        <taxon>Herpetosiphonaceae</taxon>
        <taxon>Herpetosiphon</taxon>
    </lineage>
</organism>
<dbReference type="Pfam" id="PF09594">
    <property type="entry name" value="GT87"/>
    <property type="match status" value="1"/>
</dbReference>
<name>A0ABP9WX18_9CHLR</name>
<gene>
    <name evidence="9" type="ORF">Hgul01_00843</name>
</gene>
<evidence type="ECO:0000256" key="1">
    <source>
        <dbReference type="ARBA" id="ARBA00004651"/>
    </source>
</evidence>
<comment type="similarity">
    <text evidence="7">Belongs to the glycosyltransferase 87 family.</text>
</comment>
<keyword evidence="2" id="KW-1003">Cell membrane</keyword>
<feature type="transmembrane region" description="Helical" evidence="8">
    <location>
        <begin position="133"/>
        <end position="166"/>
    </location>
</feature>
<keyword evidence="6 8" id="KW-0472">Membrane</keyword>
<keyword evidence="10" id="KW-1185">Reference proteome</keyword>
<evidence type="ECO:0000256" key="7">
    <source>
        <dbReference type="ARBA" id="ARBA00024033"/>
    </source>
</evidence>
<comment type="subcellular location">
    <subcellularLocation>
        <location evidence="1">Cell membrane</location>
        <topology evidence="1">Multi-pass membrane protein</topology>
    </subcellularLocation>
</comment>
<dbReference type="EMBL" id="BAABRU010000003">
    <property type="protein sequence ID" value="GAA5527061.1"/>
    <property type="molecule type" value="Genomic_DNA"/>
</dbReference>
<dbReference type="RefSeq" id="WP_345720696.1">
    <property type="nucleotide sequence ID" value="NZ_BAABRU010000003.1"/>
</dbReference>
<evidence type="ECO:0000256" key="4">
    <source>
        <dbReference type="ARBA" id="ARBA00022692"/>
    </source>
</evidence>
<evidence type="ECO:0008006" key="11">
    <source>
        <dbReference type="Google" id="ProtNLM"/>
    </source>
</evidence>
<evidence type="ECO:0000256" key="3">
    <source>
        <dbReference type="ARBA" id="ARBA00022679"/>
    </source>
</evidence>
<feature type="transmembrane region" description="Helical" evidence="8">
    <location>
        <begin position="95"/>
        <end position="121"/>
    </location>
</feature>
<proteinExistence type="inferred from homology"/>
<evidence type="ECO:0000313" key="9">
    <source>
        <dbReference type="EMBL" id="GAA5527061.1"/>
    </source>
</evidence>
<sequence>MRDYRSMLTLTNFIIGFFLLLSGFLLGFDPASSDYPSFYIAGEIIKANEADLLYDMPTQAIYQAPYREFNPSVIGDLLIYVNPPHTAIFMVPLTWIPFTISFFVWYAINLGILAYVIWLMWNDLGTTEKANKWLIVSAIFGFHTIATVLYLGTFSILMLLATYQIYRSTQREQWFKAAFWLFLATFKFQFVLFIGLWLVIQRYWRALFWFALISLGFVGLSSLIWGWAMWPNYLASGNTMLNLFDQNGIKPSQTYTLRGTLALWFGPENKPLINTASQIGLGLAALGFAGLIWRSAKHPLQQAWNYSLAVTLGALFSLHMYGHDAMLYITPVLLLFQLYQQRQQPTWLPKYCLALPWLSLVGNSILLNGELGIRLPTLVAASLLIVIIRLRQLYQSIELKPATIS</sequence>
<accession>A0ABP9WX18</accession>
<feature type="transmembrane region" description="Helical" evidence="8">
    <location>
        <begin position="272"/>
        <end position="291"/>
    </location>
</feature>
<feature type="transmembrane region" description="Helical" evidence="8">
    <location>
        <begin position="7"/>
        <end position="28"/>
    </location>
</feature>
<evidence type="ECO:0000256" key="2">
    <source>
        <dbReference type="ARBA" id="ARBA00022475"/>
    </source>
</evidence>
<evidence type="ECO:0000256" key="8">
    <source>
        <dbReference type="SAM" id="Phobius"/>
    </source>
</evidence>
<evidence type="ECO:0000256" key="5">
    <source>
        <dbReference type="ARBA" id="ARBA00022989"/>
    </source>
</evidence>
<dbReference type="Proteomes" id="UP001428290">
    <property type="component" value="Unassembled WGS sequence"/>
</dbReference>
<protein>
    <recommendedName>
        <fullName evidence="11">DUF2029 domain-containing protein</fullName>
    </recommendedName>
</protein>
<evidence type="ECO:0000313" key="10">
    <source>
        <dbReference type="Proteomes" id="UP001428290"/>
    </source>
</evidence>
<feature type="transmembrane region" description="Helical" evidence="8">
    <location>
        <begin position="303"/>
        <end position="319"/>
    </location>
</feature>
<keyword evidence="5 8" id="KW-1133">Transmembrane helix</keyword>